<evidence type="ECO:0000313" key="11">
    <source>
        <dbReference type="EMBL" id="KAF4077193.1"/>
    </source>
</evidence>
<evidence type="ECO:0000256" key="3">
    <source>
        <dbReference type="ARBA" id="ARBA00010012"/>
    </source>
</evidence>
<keyword evidence="7 10" id="KW-0732">Signal</keyword>
<evidence type="ECO:0000256" key="6">
    <source>
        <dbReference type="ARBA" id="ARBA00022685"/>
    </source>
</evidence>
<organism evidence="11 12">
    <name type="scientific">Ameiurus melas</name>
    <name type="common">Black bullhead</name>
    <name type="synonym">Silurus melas</name>
    <dbReference type="NCBI Taxonomy" id="219545"/>
    <lineage>
        <taxon>Eukaryota</taxon>
        <taxon>Metazoa</taxon>
        <taxon>Chordata</taxon>
        <taxon>Craniata</taxon>
        <taxon>Vertebrata</taxon>
        <taxon>Euteleostomi</taxon>
        <taxon>Actinopterygii</taxon>
        <taxon>Neopterygii</taxon>
        <taxon>Teleostei</taxon>
        <taxon>Ostariophysi</taxon>
        <taxon>Siluriformes</taxon>
        <taxon>Ictaluridae</taxon>
        <taxon>Ameiurus</taxon>
    </lineage>
</organism>
<dbReference type="GO" id="GO:0031410">
    <property type="term" value="C:cytoplasmic vesicle"/>
    <property type="evidence" value="ECO:0007669"/>
    <property type="project" value="UniProtKB-SubCell"/>
</dbReference>
<comment type="subcellular location">
    <subcellularLocation>
        <location evidence="1">Cytoplasmic vesicle</location>
        <location evidence="1">Secretory vesicle lumen</location>
    </subcellularLocation>
    <subcellularLocation>
        <location evidence="2">Secreted</location>
    </subcellularLocation>
</comment>
<evidence type="ECO:0000256" key="9">
    <source>
        <dbReference type="ARBA" id="ARBA00023329"/>
    </source>
</evidence>
<name>A0A7J6A3B1_AMEME</name>
<proteinExistence type="inferred from homology"/>
<evidence type="ECO:0000256" key="5">
    <source>
        <dbReference type="ARBA" id="ARBA00022525"/>
    </source>
</evidence>
<reference evidence="11 12" key="1">
    <citation type="submission" date="2020-02" db="EMBL/GenBank/DDBJ databases">
        <title>A chromosome-scale genome assembly of the black bullhead catfish (Ameiurus melas).</title>
        <authorList>
            <person name="Wen M."/>
            <person name="Zham M."/>
            <person name="Cabau C."/>
            <person name="Klopp C."/>
            <person name="Donnadieu C."/>
            <person name="Roques C."/>
            <person name="Bouchez O."/>
            <person name="Lampietro C."/>
            <person name="Jouanno E."/>
            <person name="Herpin A."/>
            <person name="Louis A."/>
            <person name="Berthelot C."/>
            <person name="Parey E."/>
            <person name="Roest-Crollius H."/>
            <person name="Braasch I."/>
            <person name="Postlethwait J."/>
            <person name="Robinson-Rechavi M."/>
            <person name="Echchiki A."/>
            <person name="Begum T."/>
            <person name="Montfort J."/>
            <person name="Schartl M."/>
            <person name="Bobe J."/>
            <person name="Guiguen Y."/>
        </authorList>
    </citation>
    <scope>NUCLEOTIDE SEQUENCE [LARGE SCALE GENOMIC DNA]</scope>
    <source>
        <strain evidence="11">M_S1</strain>
        <tissue evidence="11">Blood</tissue>
    </source>
</reference>
<dbReference type="GO" id="GO:0005615">
    <property type="term" value="C:extracellular space"/>
    <property type="evidence" value="ECO:0007669"/>
    <property type="project" value="TreeGrafter"/>
</dbReference>
<evidence type="ECO:0000256" key="8">
    <source>
        <dbReference type="ARBA" id="ARBA00022815"/>
    </source>
</evidence>
<evidence type="ECO:0000256" key="4">
    <source>
        <dbReference type="ARBA" id="ARBA00016270"/>
    </source>
</evidence>
<dbReference type="PROSITE" id="PS00257">
    <property type="entry name" value="BOMBESIN"/>
    <property type="match status" value="1"/>
</dbReference>
<evidence type="ECO:0000256" key="2">
    <source>
        <dbReference type="ARBA" id="ARBA00004613"/>
    </source>
</evidence>
<dbReference type="InterPro" id="IPR000874">
    <property type="entry name" value="Bombesin"/>
</dbReference>
<evidence type="ECO:0000256" key="7">
    <source>
        <dbReference type="ARBA" id="ARBA00022729"/>
    </source>
</evidence>
<feature type="signal peptide" evidence="10">
    <location>
        <begin position="1"/>
        <end position="25"/>
    </location>
</feature>
<dbReference type="Proteomes" id="UP000593565">
    <property type="component" value="Unassembled WGS sequence"/>
</dbReference>
<evidence type="ECO:0000256" key="10">
    <source>
        <dbReference type="SAM" id="SignalP"/>
    </source>
</evidence>
<dbReference type="PANTHER" id="PTHR16866">
    <property type="entry name" value="GASTRIN-RELEASING PEPTIDE"/>
    <property type="match status" value="1"/>
</dbReference>
<sequence>MCILWRYRLVMSVLSGLLFFLGCDAQLHNEVQSGKLVYARGNHWAVGHLMGKKSIDEMLGTDDHDIDAQAYLITAEADTHTQPSNLLKALVKALSGPKRETEDERERRELSMDLRRQWEEQLAREREINQAARLLLLALNTRDADAS</sequence>
<keyword evidence="8" id="KW-0027">Amidation</keyword>
<keyword evidence="12" id="KW-1185">Reference proteome</keyword>
<dbReference type="GO" id="GO:0005184">
    <property type="term" value="F:neuropeptide hormone activity"/>
    <property type="evidence" value="ECO:0007669"/>
    <property type="project" value="TreeGrafter"/>
</dbReference>
<gene>
    <name evidence="11" type="ORF">AMELA_G00205190</name>
</gene>
<dbReference type="PANTHER" id="PTHR16866:SF2">
    <property type="entry name" value="GASTRIN-RELEASING PEPTIDE"/>
    <property type="match status" value="1"/>
</dbReference>
<dbReference type="EMBL" id="JAAGNN010000018">
    <property type="protein sequence ID" value="KAF4077193.1"/>
    <property type="molecule type" value="Genomic_DNA"/>
</dbReference>
<evidence type="ECO:0000313" key="12">
    <source>
        <dbReference type="Proteomes" id="UP000593565"/>
    </source>
</evidence>
<evidence type="ECO:0000256" key="1">
    <source>
        <dbReference type="ARBA" id="ARBA00004263"/>
    </source>
</evidence>
<keyword evidence="9" id="KW-0968">Cytoplasmic vesicle</keyword>
<comment type="similarity">
    <text evidence="3">Belongs to the bombesin/neuromedin-B/ranatensin family.</text>
</comment>
<feature type="chain" id="PRO_5029883432" description="Gastrin-releasing peptide" evidence="10">
    <location>
        <begin position="26"/>
        <end position="147"/>
    </location>
</feature>
<dbReference type="AlphaFoldDB" id="A0A7J6A3B1"/>
<dbReference type="Pfam" id="PF02044">
    <property type="entry name" value="Bombesin"/>
    <property type="match status" value="1"/>
</dbReference>
<dbReference type="GO" id="GO:0007218">
    <property type="term" value="P:neuropeptide signaling pathway"/>
    <property type="evidence" value="ECO:0007669"/>
    <property type="project" value="InterPro"/>
</dbReference>
<dbReference type="PROSITE" id="PS51257">
    <property type="entry name" value="PROKAR_LIPOPROTEIN"/>
    <property type="match status" value="1"/>
</dbReference>
<keyword evidence="6" id="KW-0165">Cleavage on pair of basic residues</keyword>
<accession>A0A7J6A3B1</accession>
<protein>
    <recommendedName>
        <fullName evidence="4">Gastrin-releasing peptide</fullName>
    </recommendedName>
</protein>
<keyword evidence="5" id="KW-0964">Secreted</keyword>
<comment type="caution">
    <text evidence="11">The sequence shown here is derived from an EMBL/GenBank/DDBJ whole genome shotgun (WGS) entry which is preliminary data.</text>
</comment>